<dbReference type="GO" id="GO:0016798">
    <property type="term" value="F:hydrolase activity, acting on glycosyl bonds"/>
    <property type="evidence" value="ECO:0007669"/>
    <property type="project" value="UniProtKB-KW"/>
</dbReference>
<comment type="caution">
    <text evidence="2">The sequence shown here is derived from an EMBL/GenBank/DDBJ whole genome shotgun (WGS) entry which is preliminary data.</text>
</comment>
<dbReference type="AlphaFoldDB" id="A0A7V3E7K7"/>
<dbReference type="InterPro" id="IPR018711">
    <property type="entry name" value="NAGPA"/>
</dbReference>
<evidence type="ECO:0000313" key="2">
    <source>
        <dbReference type="EMBL" id="HFI91981.1"/>
    </source>
</evidence>
<gene>
    <name evidence="2" type="ORF">ENS31_10725</name>
</gene>
<organism evidence="2">
    <name type="scientific">Ignavibacterium album</name>
    <dbReference type="NCBI Taxonomy" id="591197"/>
    <lineage>
        <taxon>Bacteria</taxon>
        <taxon>Pseudomonadati</taxon>
        <taxon>Ignavibacteriota</taxon>
        <taxon>Ignavibacteria</taxon>
        <taxon>Ignavibacteriales</taxon>
        <taxon>Ignavibacteriaceae</taxon>
        <taxon>Ignavibacterium</taxon>
    </lineage>
</organism>
<dbReference type="PANTHER" id="PTHR40446">
    <property type="entry name" value="N-ACETYLGLUCOSAMINE-1-PHOSPHODIESTER ALPHA-N-ACETYLGLUCOSAMINIDASE"/>
    <property type="match status" value="1"/>
</dbReference>
<dbReference type="Pfam" id="PF09992">
    <property type="entry name" value="NAGPA"/>
    <property type="match status" value="1"/>
</dbReference>
<keyword evidence="2" id="KW-0378">Hydrolase</keyword>
<proteinExistence type="predicted"/>
<feature type="domain" description="Phosphodiester glycosidase" evidence="1">
    <location>
        <begin position="229"/>
        <end position="388"/>
    </location>
</feature>
<protein>
    <submittedName>
        <fullName evidence="2">Phosphodiester glycosidase family protein</fullName>
    </submittedName>
</protein>
<dbReference type="PANTHER" id="PTHR40446:SF2">
    <property type="entry name" value="N-ACETYLGLUCOSAMINE-1-PHOSPHODIESTER ALPHA-N-ACETYLGLUCOSAMINIDASE"/>
    <property type="match status" value="1"/>
</dbReference>
<reference evidence="2" key="1">
    <citation type="journal article" date="2020" name="mSystems">
        <title>Genome- and Community-Level Interaction Insights into Carbon Utilization and Element Cycling Functions of Hydrothermarchaeota in Hydrothermal Sediment.</title>
        <authorList>
            <person name="Zhou Z."/>
            <person name="Liu Y."/>
            <person name="Xu W."/>
            <person name="Pan J."/>
            <person name="Luo Z.H."/>
            <person name="Li M."/>
        </authorList>
    </citation>
    <scope>NUCLEOTIDE SEQUENCE [LARGE SCALE GENOMIC DNA]</scope>
    <source>
        <strain evidence="2">SpSt-479</strain>
    </source>
</reference>
<keyword evidence="2" id="KW-0326">Glycosidase</keyword>
<dbReference type="EMBL" id="DSUJ01000008">
    <property type="protein sequence ID" value="HFI91981.1"/>
    <property type="molecule type" value="Genomic_DNA"/>
</dbReference>
<sequence length="391" mass="43863">MIYKKGGLTMRLIIVLLFYFTSVFPQVNVQETQITDGVIHKKIINMNDTLVINILKVEIKKPDLSIIATKANEHLNTKETTSQMVSRYKLSGYNVIAAINADFFEADGEVVSNMISNGEIVKAVKFSDSPFNPFTNSQIAFDNDDNMYIDQFIFSGNLILPNGNVEEIRRVNSKADSNSITLYNYFQGKTTPPSSKDWHVVDFVLFPLQTVGDTLKYITTAKTTFRNFEIPKQGIILSSNNKFAYYLDREIKIGDTLRIVYNFSPKLKNIKSLTGGWPVLVKDGNNMIRRNASIEGVTDKFSEQRHPRTGIGYSSDNKTLYMITVDGRQQMSRGMTLLEFANLMITEGIYNGLNLDGGGSTTMVVNDKVVNNPSDATGERLVGNCLMIIKD</sequence>
<accession>A0A7V3E7K7</accession>
<evidence type="ECO:0000259" key="1">
    <source>
        <dbReference type="Pfam" id="PF09992"/>
    </source>
</evidence>
<name>A0A7V3E7K7_9BACT</name>